<proteinExistence type="predicted"/>
<evidence type="ECO:0000259" key="2">
    <source>
        <dbReference type="Pfam" id="PF07727"/>
    </source>
</evidence>
<protein>
    <submittedName>
        <fullName evidence="3">Retrotransposon protein, putative, ty1-copia subclass</fullName>
    </submittedName>
</protein>
<feature type="compositionally biased region" description="Polar residues" evidence="1">
    <location>
        <begin position="193"/>
        <end position="203"/>
    </location>
</feature>
<gene>
    <name evidence="3" type="ORF">Tco_0730405</name>
</gene>
<accession>A0ABQ4YRP2</accession>
<evidence type="ECO:0000313" key="4">
    <source>
        <dbReference type="Proteomes" id="UP001151760"/>
    </source>
</evidence>
<name>A0ABQ4YRP2_9ASTR</name>
<dbReference type="Proteomes" id="UP001151760">
    <property type="component" value="Unassembled WGS sequence"/>
</dbReference>
<keyword evidence="4" id="KW-1185">Reference proteome</keyword>
<feature type="region of interest" description="Disordered" evidence="1">
    <location>
        <begin position="408"/>
        <end position="429"/>
    </location>
</feature>
<dbReference type="InterPro" id="IPR013103">
    <property type="entry name" value="RVT_2"/>
</dbReference>
<feature type="compositionally biased region" description="Basic residues" evidence="1">
    <location>
        <begin position="412"/>
        <end position="429"/>
    </location>
</feature>
<sequence length="429" mass="49208">MGGLVYPMPLVLGVNLILTSLLKDYDPFMQNYNMHDMGKTIPELHAMLKLVEKGIPKKAPAVLAIRQAIKAIWSFDLILPGGMKRIAKLQHDGLLESTDDESFDVCVSCISRKMARKPFSHASERADDLLVLIHSDSAARILNMVPTKKVTKTLYEIWHGKVLNFSYLKVFKSNIISQEVSGSILDFDEVQRQDAQPSANTSEHQPEAERDDVDPQIDVNPVCRSARIPRAPEQYGFYVNAEEHELGYHGEPPNYQAALSNPESEKWLEAMNTEMQSMKDNQVWILVDLPPDYKTVGSKWIFKKKTDMDGNIHTYKARLLAKGFTQTYGVDYEETFSLVADIKAIRILIAIAAYYDYAIWQMDVKTAFLNSLLNKDVYMVQQEGSWNKRFDKEIKMYGFWIRNIQEKEQKRKPNSKTNQHGRKGHKEIR</sequence>
<dbReference type="Pfam" id="PF07727">
    <property type="entry name" value="RVT_2"/>
    <property type="match status" value="1"/>
</dbReference>
<organism evidence="3 4">
    <name type="scientific">Tanacetum coccineum</name>
    <dbReference type="NCBI Taxonomy" id="301880"/>
    <lineage>
        <taxon>Eukaryota</taxon>
        <taxon>Viridiplantae</taxon>
        <taxon>Streptophyta</taxon>
        <taxon>Embryophyta</taxon>
        <taxon>Tracheophyta</taxon>
        <taxon>Spermatophyta</taxon>
        <taxon>Magnoliopsida</taxon>
        <taxon>eudicotyledons</taxon>
        <taxon>Gunneridae</taxon>
        <taxon>Pentapetalae</taxon>
        <taxon>asterids</taxon>
        <taxon>campanulids</taxon>
        <taxon>Asterales</taxon>
        <taxon>Asteraceae</taxon>
        <taxon>Asteroideae</taxon>
        <taxon>Anthemideae</taxon>
        <taxon>Anthemidinae</taxon>
        <taxon>Tanacetum</taxon>
    </lineage>
</organism>
<reference evidence="3" key="2">
    <citation type="submission" date="2022-01" db="EMBL/GenBank/DDBJ databases">
        <authorList>
            <person name="Yamashiro T."/>
            <person name="Shiraishi A."/>
            <person name="Satake H."/>
            <person name="Nakayama K."/>
        </authorList>
    </citation>
    <scope>NUCLEOTIDE SEQUENCE</scope>
</reference>
<evidence type="ECO:0000256" key="1">
    <source>
        <dbReference type="SAM" id="MobiDB-lite"/>
    </source>
</evidence>
<feature type="domain" description="Reverse transcriptase Ty1/copia-type" evidence="2">
    <location>
        <begin position="281"/>
        <end position="388"/>
    </location>
</feature>
<comment type="caution">
    <text evidence="3">The sequence shown here is derived from an EMBL/GenBank/DDBJ whole genome shotgun (WGS) entry which is preliminary data.</text>
</comment>
<evidence type="ECO:0000313" key="3">
    <source>
        <dbReference type="EMBL" id="GJS80524.1"/>
    </source>
</evidence>
<dbReference type="EMBL" id="BQNB010010677">
    <property type="protein sequence ID" value="GJS80524.1"/>
    <property type="molecule type" value="Genomic_DNA"/>
</dbReference>
<feature type="region of interest" description="Disordered" evidence="1">
    <location>
        <begin position="193"/>
        <end position="218"/>
    </location>
</feature>
<reference evidence="3" key="1">
    <citation type="journal article" date="2022" name="Int. J. Mol. Sci.">
        <title>Draft Genome of Tanacetum Coccineum: Genomic Comparison of Closely Related Tanacetum-Family Plants.</title>
        <authorList>
            <person name="Yamashiro T."/>
            <person name="Shiraishi A."/>
            <person name="Nakayama K."/>
            <person name="Satake H."/>
        </authorList>
    </citation>
    <scope>NUCLEOTIDE SEQUENCE</scope>
</reference>